<dbReference type="AlphaFoldDB" id="A0AAV7RI33"/>
<evidence type="ECO:0000256" key="1">
    <source>
        <dbReference type="SAM" id="MobiDB-lite"/>
    </source>
</evidence>
<gene>
    <name evidence="2" type="ORF">NDU88_003276</name>
</gene>
<evidence type="ECO:0000313" key="3">
    <source>
        <dbReference type="Proteomes" id="UP001066276"/>
    </source>
</evidence>
<dbReference type="EMBL" id="JANPWB010000009">
    <property type="protein sequence ID" value="KAJ1150485.1"/>
    <property type="molecule type" value="Genomic_DNA"/>
</dbReference>
<name>A0AAV7RI33_PLEWA</name>
<organism evidence="2 3">
    <name type="scientific">Pleurodeles waltl</name>
    <name type="common">Iberian ribbed newt</name>
    <dbReference type="NCBI Taxonomy" id="8319"/>
    <lineage>
        <taxon>Eukaryota</taxon>
        <taxon>Metazoa</taxon>
        <taxon>Chordata</taxon>
        <taxon>Craniata</taxon>
        <taxon>Vertebrata</taxon>
        <taxon>Euteleostomi</taxon>
        <taxon>Amphibia</taxon>
        <taxon>Batrachia</taxon>
        <taxon>Caudata</taxon>
        <taxon>Salamandroidea</taxon>
        <taxon>Salamandridae</taxon>
        <taxon>Pleurodelinae</taxon>
        <taxon>Pleurodeles</taxon>
    </lineage>
</organism>
<keyword evidence="3" id="KW-1185">Reference proteome</keyword>
<feature type="region of interest" description="Disordered" evidence="1">
    <location>
        <begin position="1"/>
        <end position="22"/>
    </location>
</feature>
<reference evidence="2" key="1">
    <citation type="journal article" date="2022" name="bioRxiv">
        <title>Sequencing and chromosome-scale assembly of the giantPleurodeles waltlgenome.</title>
        <authorList>
            <person name="Brown T."/>
            <person name="Elewa A."/>
            <person name="Iarovenko S."/>
            <person name="Subramanian E."/>
            <person name="Araus A.J."/>
            <person name="Petzold A."/>
            <person name="Susuki M."/>
            <person name="Suzuki K.-i.T."/>
            <person name="Hayashi T."/>
            <person name="Toyoda A."/>
            <person name="Oliveira C."/>
            <person name="Osipova E."/>
            <person name="Leigh N.D."/>
            <person name="Simon A."/>
            <person name="Yun M.H."/>
        </authorList>
    </citation>
    <scope>NUCLEOTIDE SEQUENCE</scope>
    <source>
        <strain evidence="2">20211129_DDA</strain>
        <tissue evidence="2">Liver</tissue>
    </source>
</reference>
<proteinExistence type="predicted"/>
<dbReference type="Proteomes" id="UP001066276">
    <property type="component" value="Chromosome 5"/>
</dbReference>
<accession>A0AAV7RI33</accession>
<sequence length="82" mass="9142">MLQRAVSPHRVHHAPSSSPSVHTPLRKLQIFFDSALQVRPVLCSHCHGPQLPITSIAQSYLADKAVAKQELKLNNDPQEDRV</sequence>
<protein>
    <submittedName>
        <fullName evidence="2">Uncharacterized protein</fullName>
    </submittedName>
</protein>
<evidence type="ECO:0000313" key="2">
    <source>
        <dbReference type="EMBL" id="KAJ1150485.1"/>
    </source>
</evidence>
<comment type="caution">
    <text evidence="2">The sequence shown here is derived from an EMBL/GenBank/DDBJ whole genome shotgun (WGS) entry which is preliminary data.</text>
</comment>